<proteinExistence type="predicted"/>
<evidence type="ECO:0000256" key="1">
    <source>
        <dbReference type="SAM" id="MobiDB-lite"/>
    </source>
</evidence>
<feature type="compositionally biased region" description="Basic residues" evidence="1">
    <location>
        <begin position="74"/>
        <end position="83"/>
    </location>
</feature>
<reference evidence="2" key="1">
    <citation type="submission" date="2022-03" db="EMBL/GenBank/DDBJ databases">
        <authorList>
            <person name="Alioto T."/>
            <person name="Alioto T."/>
            <person name="Gomez Garrido J."/>
        </authorList>
    </citation>
    <scope>NUCLEOTIDE SEQUENCE</scope>
</reference>
<accession>A0AAD1TF48</accession>
<protein>
    <submittedName>
        <fullName evidence="2">Uncharacterized protein</fullName>
    </submittedName>
</protein>
<feature type="region of interest" description="Disordered" evidence="1">
    <location>
        <begin position="50"/>
        <end position="83"/>
    </location>
</feature>
<name>A0AAD1TF48_PELCU</name>
<dbReference type="Proteomes" id="UP001295444">
    <property type="component" value="Chromosome 11"/>
</dbReference>
<dbReference type="EMBL" id="OW240922">
    <property type="protein sequence ID" value="CAH2322204.1"/>
    <property type="molecule type" value="Genomic_DNA"/>
</dbReference>
<sequence length="83" mass="9279">MTETPMSASEEKNQIVRERLSWFGLNPTVELIQQTMAQVDVEIREARAHEMNLNPPQQNPAAGMAVDPAERAGKPKIPHAAFR</sequence>
<organism evidence="2 3">
    <name type="scientific">Pelobates cultripes</name>
    <name type="common">Western spadefoot toad</name>
    <dbReference type="NCBI Taxonomy" id="61616"/>
    <lineage>
        <taxon>Eukaryota</taxon>
        <taxon>Metazoa</taxon>
        <taxon>Chordata</taxon>
        <taxon>Craniata</taxon>
        <taxon>Vertebrata</taxon>
        <taxon>Euteleostomi</taxon>
        <taxon>Amphibia</taxon>
        <taxon>Batrachia</taxon>
        <taxon>Anura</taxon>
        <taxon>Pelobatoidea</taxon>
        <taxon>Pelobatidae</taxon>
        <taxon>Pelobates</taxon>
    </lineage>
</organism>
<dbReference type="AlphaFoldDB" id="A0AAD1TF48"/>
<keyword evidence="3" id="KW-1185">Reference proteome</keyword>
<evidence type="ECO:0000313" key="3">
    <source>
        <dbReference type="Proteomes" id="UP001295444"/>
    </source>
</evidence>
<evidence type="ECO:0000313" key="2">
    <source>
        <dbReference type="EMBL" id="CAH2322204.1"/>
    </source>
</evidence>
<gene>
    <name evidence="2" type="ORF">PECUL_23A033170</name>
</gene>